<evidence type="ECO:0000256" key="7">
    <source>
        <dbReference type="SAM" id="MobiDB-lite"/>
    </source>
</evidence>
<evidence type="ECO:0000259" key="9">
    <source>
        <dbReference type="PROSITE" id="PS51294"/>
    </source>
</evidence>
<dbReference type="Pfam" id="PF00249">
    <property type="entry name" value="Myb_DNA-binding"/>
    <property type="match status" value="2"/>
</dbReference>
<feature type="domain" description="HTH myb-type" evidence="9">
    <location>
        <begin position="83"/>
        <end position="133"/>
    </location>
</feature>
<feature type="domain" description="HTH myb-type" evidence="9">
    <location>
        <begin position="134"/>
        <end position="188"/>
    </location>
</feature>
<dbReference type="GO" id="GO:0005634">
    <property type="term" value="C:nucleus"/>
    <property type="evidence" value="ECO:0007669"/>
    <property type="project" value="UniProtKB-SubCell"/>
</dbReference>
<gene>
    <name evidence="10" type="ORF">ACJRO7_012218</name>
</gene>
<dbReference type="SUPFAM" id="SSF46689">
    <property type="entry name" value="Homeodomain-like"/>
    <property type="match status" value="1"/>
</dbReference>
<organism evidence="10 11">
    <name type="scientific">Eucalyptus globulus</name>
    <name type="common">Tasmanian blue gum</name>
    <dbReference type="NCBI Taxonomy" id="34317"/>
    <lineage>
        <taxon>Eukaryota</taxon>
        <taxon>Viridiplantae</taxon>
        <taxon>Streptophyta</taxon>
        <taxon>Embryophyta</taxon>
        <taxon>Tracheophyta</taxon>
        <taxon>Spermatophyta</taxon>
        <taxon>Magnoliopsida</taxon>
        <taxon>eudicotyledons</taxon>
        <taxon>Gunneridae</taxon>
        <taxon>Pentapetalae</taxon>
        <taxon>rosids</taxon>
        <taxon>malvids</taxon>
        <taxon>Myrtales</taxon>
        <taxon>Myrtaceae</taxon>
        <taxon>Myrtoideae</taxon>
        <taxon>Eucalypteae</taxon>
        <taxon>Eucalyptus</taxon>
    </lineage>
</organism>
<keyword evidence="6" id="KW-0539">Nucleus</keyword>
<accession>A0ABD3LHY3</accession>
<evidence type="ECO:0000313" key="11">
    <source>
        <dbReference type="Proteomes" id="UP001634007"/>
    </source>
</evidence>
<feature type="compositionally biased region" description="Polar residues" evidence="7">
    <location>
        <begin position="246"/>
        <end position="260"/>
    </location>
</feature>
<sequence>MTLYIKATNMWKKLKKNKGLPYYSKSSTSSLESLISWSHFRLAYHPRVLCRNFTAVLCSFTNRCMPGFTRARRMSMSGEEEGDLRRGPWTREEDNLLIHSITCHGEGRWNMLAKSAGLKRTGKSCRLRWLNYLRPDIKRGNLTPQEQLMILELHHKWGNRWSKIAQYLPGRTDNEIKNYWRTRVQKQARQLNIESDSERFLDAVRHIWMPRLLQKMEQASSSDQTTRTSDMSMNCSVSASPVHYPPSTSSPSKLTQNSNSSMEVSSYTMADADISPNFPITGQTPEIPEAFSNADVVGFGNSTAYNPLLAGDGYFGDDTSYDLNDYATMSALSACNGFPLQGHVEGGNWAVDDVADACWTVDDIWKFRD</sequence>
<keyword evidence="4" id="KW-0238">DNA-binding</keyword>
<dbReference type="FunFam" id="1.10.10.60:FF:000079">
    <property type="entry name" value="MYB transcription factor"/>
    <property type="match status" value="1"/>
</dbReference>
<evidence type="ECO:0000256" key="4">
    <source>
        <dbReference type="ARBA" id="ARBA00023125"/>
    </source>
</evidence>
<feature type="region of interest" description="Disordered" evidence="7">
    <location>
        <begin position="218"/>
        <end position="260"/>
    </location>
</feature>
<feature type="domain" description="Myb-like" evidence="8">
    <location>
        <begin position="81"/>
        <end position="133"/>
    </location>
</feature>
<dbReference type="InterPro" id="IPR044676">
    <property type="entry name" value="EOBI/EOBII-like_plant"/>
</dbReference>
<evidence type="ECO:0000256" key="3">
    <source>
        <dbReference type="ARBA" id="ARBA00023015"/>
    </source>
</evidence>
<evidence type="ECO:0000256" key="5">
    <source>
        <dbReference type="ARBA" id="ARBA00023163"/>
    </source>
</evidence>
<feature type="domain" description="Myb-like" evidence="8">
    <location>
        <begin position="134"/>
        <end position="184"/>
    </location>
</feature>
<dbReference type="GO" id="GO:0003677">
    <property type="term" value="F:DNA binding"/>
    <property type="evidence" value="ECO:0007669"/>
    <property type="project" value="UniProtKB-KW"/>
</dbReference>
<proteinExistence type="predicted"/>
<keyword evidence="11" id="KW-1185">Reference proteome</keyword>
<protein>
    <submittedName>
        <fullName evidence="10">Uncharacterized protein</fullName>
    </submittedName>
</protein>
<evidence type="ECO:0000259" key="8">
    <source>
        <dbReference type="PROSITE" id="PS50090"/>
    </source>
</evidence>
<keyword evidence="2" id="KW-0677">Repeat</keyword>
<dbReference type="InterPro" id="IPR001005">
    <property type="entry name" value="SANT/Myb"/>
</dbReference>
<dbReference type="FunFam" id="1.10.10.60:FF:000011">
    <property type="entry name" value="Myb transcription factor"/>
    <property type="match status" value="1"/>
</dbReference>
<dbReference type="PROSITE" id="PS50090">
    <property type="entry name" value="MYB_LIKE"/>
    <property type="match status" value="2"/>
</dbReference>
<name>A0ABD3LHY3_EUCGL</name>
<dbReference type="PANTHER" id="PTHR45675">
    <property type="entry name" value="MYB TRANSCRIPTION FACTOR-RELATED-RELATED"/>
    <property type="match status" value="1"/>
</dbReference>
<comment type="subcellular location">
    <subcellularLocation>
        <location evidence="1">Nucleus</location>
    </subcellularLocation>
</comment>
<dbReference type="InterPro" id="IPR009057">
    <property type="entry name" value="Homeodomain-like_sf"/>
</dbReference>
<keyword evidence="3" id="KW-0805">Transcription regulation</keyword>
<dbReference type="Proteomes" id="UP001634007">
    <property type="component" value="Unassembled WGS sequence"/>
</dbReference>
<evidence type="ECO:0000256" key="1">
    <source>
        <dbReference type="ARBA" id="ARBA00004123"/>
    </source>
</evidence>
<evidence type="ECO:0000313" key="10">
    <source>
        <dbReference type="EMBL" id="KAL3751359.1"/>
    </source>
</evidence>
<evidence type="ECO:0000256" key="6">
    <source>
        <dbReference type="ARBA" id="ARBA00023242"/>
    </source>
</evidence>
<dbReference type="Gene3D" id="1.10.10.60">
    <property type="entry name" value="Homeodomain-like"/>
    <property type="match status" value="2"/>
</dbReference>
<reference evidence="10 11" key="1">
    <citation type="submission" date="2024-11" db="EMBL/GenBank/DDBJ databases">
        <title>Chromosome-level genome assembly of Eucalyptus globulus Labill. provides insights into its genome evolution.</title>
        <authorList>
            <person name="Li X."/>
        </authorList>
    </citation>
    <scope>NUCLEOTIDE SEQUENCE [LARGE SCALE GENOMIC DNA]</scope>
    <source>
        <strain evidence="10">CL2024</strain>
        <tissue evidence="10">Fresh tender leaves</tissue>
    </source>
</reference>
<dbReference type="EMBL" id="JBJKBG010000002">
    <property type="protein sequence ID" value="KAL3751359.1"/>
    <property type="molecule type" value="Genomic_DNA"/>
</dbReference>
<feature type="compositionally biased region" description="Polar residues" evidence="7">
    <location>
        <begin position="218"/>
        <end position="239"/>
    </location>
</feature>
<dbReference type="PANTHER" id="PTHR45675:SF30">
    <property type="entry name" value="TRANSCRIPTION FACTOR MYB62"/>
    <property type="match status" value="1"/>
</dbReference>
<comment type="caution">
    <text evidence="10">The sequence shown here is derived from an EMBL/GenBank/DDBJ whole genome shotgun (WGS) entry which is preliminary data.</text>
</comment>
<dbReference type="CDD" id="cd00167">
    <property type="entry name" value="SANT"/>
    <property type="match status" value="2"/>
</dbReference>
<evidence type="ECO:0000256" key="2">
    <source>
        <dbReference type="ARBA" id="ARBA00022737"/>
    </source>
</evidence>
<dbReference type="AlphaFoldDB" id="A0ABD3LHY3"/>
<dbReference type="InterPro" id="IPR017930">
    <property type="entry name" value="Myb_dom"/>
</dbReference>
<dbReference type="SMART" id="SM00717">
    <property type="entry name" value="SANT"/>
    <property type="match status" value="2"/>
</dbReference>
<dbReference type="PROSITE" id="PS51294">
    <property type="entry name" value="HTH_MYB"/>
    <property type="match status" value="2"/>
</dbReference>
<keyword evidence="5" id="KW-0804">Transcription</keyword>